<evidence type="ECO:0000313" key="1">
    <source>
        <dbReference type="EMBL" id="CAL4145274.1"/>
    </source>
</evidence>
<accession>A0AAV2RYT1</accession>
<comment type="caution">
    <text evidence="1">The sequence shown here is derived from an EMBL/GenBank/DDBJ whole genome shotgun (WGS) entry which is preliminary data.</text>
</comment>
<organism evidence="1 2">
    <name type="scientific">Meganyctiphanes norvegica</name>
    <name type="common">Northern krill</name>
    <name type="synonym">Thysanopoda norvegica</name>
    <dbReference type="NCBI Taxonomy" id="48144"/>
    <lineage>
        <taxon>Eukaryota</taxon>
        <taxon>Metazoa</taxon>
        <taxon>Ecdysozoa</taxon>
        <taxon>Arthropoda</taxon>
        <taxon>Crustacea</taxon>
        <taxon>Multicrustacea</taxon>
        <taxon>Malacostraca</taxon>
        <taxon>Eumalacostraca</taxon>
        <taxon>Eucarida</taxon>
        <taxon>Euphausiacea</taxon>
        <taxon>Euphausiidae</taxon>
        <taxon>Meganyctiphanes</taxon>
    </lineage>
</organism>
<sequence length="978" mass="112934">MNSLDVMQYDETDEIEYIGEVTLKSVKLSNGYSRNVLTDTPRKSLDDPASIPKKTLEDVNNNYSKVNPETIRSREQLINRNSDEINNNAIEYPPPPCTFSSLIILILINTEHKSLTYYHLRDIICGLFPYYKKEELYKKMIHKIAVATTSKKSLQNKGQFFLKNLLDRQSQKLLPQLIQGLTKISITYENENPIITIIPSFIPSKITNSNEVSPVYYPSNEIEEQRIFANDKTKNKRRVDFSESSIHNLNESGDSLPDLSSSNTRKKYSDYIFHNEQPIKRHTLETLGISPNIETDSKKSAICSQSNNPNTSTSLKLVQGENEKRKISQTAYSSKDCQLQCNKSVLNECNQLQIDLGRSSTKDDQEIQQDSTALNKIISLDSSKEINHLYDRNSQNLPKMSRCVTMWQFFFPWMQYVQEGQVFICKTCNWSSFERRQTEVFKINSTHDINSVAAKLREHSKGDFHIVSAAKYEELSIQCKYQYQALKEHLLELSSEGDVVNFVELMAERKLYTMQPTLSSELTGMSITTRLLAEYIEDHLLNSLKKSSFFSVIAVEEKGYAIVRWLDTSLNPVEHLICSRLRFPDNRMSSLEYLERQQVNLSKLISYSKYPCIKSEFVLPERWTHFERSASPFRIPTITICLEWLKKLTTLRQIYLEVSFICKIAKAMPHNFSRCPNAKMLANVKDPDSIYIVLEQEAINIFLDNINVLKDIARVIYKRTGNLEALGFSTSLCNYISIKKVISILVDINHFLQKGQPKLSELNNIRIRLHDIEKNEINNVFQEEKEYKHNVKMENKDYFDLGKENSNSYIGILDMYLSYVVLALSSPSCDLVEEHLSYRKCSKSEDVESVLYLLDTNSLDRLNPSIIEMRSLFNKTIVHANTILDILKYIKDQPTLQVEYPLGWKLMQAVAVLPFLPAKVEQHMFNIATGESSIMNKDISLLIPALMYIMNEGPEIQDMDEELVLLYWSKSWKNNIQS</sequence>
<keyword evidence="2" id="KW-1185">Reference proteome</keyword>
<evidence type="ECO:0000313" key="2">
    <source>
        <dbReference type="Proteomes" id="UP001497623"/>
    </source>
</evidence>
<protein>
    <submittedName>
        <fullName evidence="1">Uncharacterized protein</fullName>
    </submittedName>
</protein>
<dbReference type="Proteomes" id="UP001497623">
    <property type="component" value="Unassembled WGS sequence"/>
</dbReference>
<proteinExistence type="predicted"/>
<gene>
    <name evidence="1" type="ORF">MNOR_LOCUS29638</name>
</gene>
<reference evidence="1 2" key="1">
    <citation type="submission" date="2024-05" db="EMBL/GenBank/DDBJ databases">
        <authorList>
            <person name="Wallberg A."/>
        </authorList>
    </citation>
    <scope>NUCLEOTIDE SEQUENCE [LARGE SCALE GENOMIC DNA]</scope>
</reference>
<dbReference type="EMBL" id="CAXKWB010034725">
    <property type="protein sequence ID" value="CAL4145274.1"/>
    <property type="molecule type" value="Genomic_DNA"/>
</dbReference>
<name>A0AAV2RYT1_MEGNR</name>
<dbReference type="AlphaFoldDB" id="A0AAV2RYT1"/>